<name>A0A1H5SLF8_9ACTN</name>
<accession>A0A1H5SLF8</accession>
<feature type="region of interest" description="Disordered" evidence="1">
    <location>
        <begin position="1"/>
        <end position="46"/>
    </location>
</feature>
<dbReference type="EMBL" id="FNVU01000001">
    <property type="protein sequence ID" value="SEF51335.1"/>
    <property type="molecule type" value="Genomic_DNA"/>
</dbReference>
<dbReference type="AlphaFoldDB" id="A0A1H5SLF8"/>
<evidence type="ECO:0000256" key="1">
    <source>
        <dbReference type="SAM" id="MobiDB-lite"/>
    </source>
</evidence>
<reference evidence="2 3" key="1">
    <citation type="submission" date="2016-10" db="EMBL/GenBank/DDBJ databases">
        <authorList>
            <person name="de Groot N.N."/>
        </authorList>
    </citation>
    <scope>NUCLEOTIDE SEQUENCE [LARGE SCALE GENOMIC DNA]</scope>
    <source>
        <strain evidence="2 3">CGMCC 4.2023</strain>
    </source>
</reference>
<feature type="compositionally biased region" description="Basic and acidic residues" evidence="1">
    <location>
        <begin position="10"/>
        <end position="26"/>
    </location>
</feature>
<protein>
    <submittedName>
        <fullName evidence="2">Uncharacterized protein</fullName>
    </submittedName>
</protein>
<organism evidence="2 3">
    <name type="scientific">Actinacidiphila yanglinensis</name>
    <dbReference type="NCBI Taxonomy" id="310779"/>
    <lineage>
        <taxon>Bacteria</taxon>
        <taxon>Bacillati</taxon>
        <taxon>Actinomycetota</taxon>
        <taxon>Actinomycetes</taxon>
        <taxon>Kitasatosporales</taxon>
        <taxon>Streptomycetaceae</taxon>
        <taxon>Actinacidiphila</taxon>
    </lineage>
</organism>
<evidence type="ECO:0000313" key="3">
    <source>
        <dbReference type="Proteomes" id="UP000236754"/>
    </source>
</evidence>
<sequence length="46" mass="4854">MSDATRAQHGHGDMDEGTAGRHRGEASAEDTEAAAPHGKHRREGSD</sequence>
<keyword evidence="3" id="KW-1185">Reference proteome</keyword>
<proteinExistence type="predicted"/>
<gene>
    <name evidence="2" type="ORF">SAMN05216223_101181</name>
</gene>
<dbReference type="Proteomes" id="UP000236754">
    <property type="component" value="Unassembled WGS sequence"/>
</dbReference>
<evidence type="ECO:0000313" key="2">
    <source>
        <dbReference type="EMBL" id="SEF51335.1"/>
    </source>
</evidence>
<feature type="compositionally biased region" description="Basic residues" evidence="1">
    <location>
        <begin position="37"/>
        <end position="46"/>
    </location>
</feature>
<dbReference type="RefSeq" id="WP_200823097.1">
    <property type="nucleotide sequence ID" value="NZ_FNVU01000001.1"/>
</dbReference>